<dbReference type="OrthoDB" id="284135at2"/>
<dbReference type="Proteomes" id="UP000198755">
    <property type="component" value="Unassembled WGS sequence"/>
</dbReference>
<keyword evidence="2" id="KW-1185">Reference proteome</keyword>
<name>A0A1I4D9X2_9HYPH</name>
<sequence length="157" mass="17500">MTPPDPAAIKAEIERIRSLGLRDLRREWRRLYRSEAPRISRDLLVLALGYRLQEIEQGGLSRAIRRRLQMMAKALRTTGRLDPTPAVSLKPGTRLLREWRGVTHAVTLVEDGFEYGGASYPSLTSIAHKITGAHWSGPRFFGLPKAAQSRSKGAADG</sequence>
<protein>
    <recommendedName>
        <fullName evidence="3">DUF2924 domain-containing protein</fullName>
    </recommendedName>
</protein>
<dbReference type="Pfam" id="PF11149">
    <property type="entry name" value="DUF2924"/>
    <property type="match status" value="1"/>
</dbReference>
<dbReference type="STRING" id="1612308.SAMN05444581_1412"/>
<proteinExistence type="predicted"/>
<dbReference type="RefSeq" id="WP_091686744.1">
    <property type="nucleotide sequence ID" value="NZ_FOSN01000041.1"/>
</dbReference>
<dbReference type="AlphaFoldDB" id="A0A1I4D9X2"/>
<accession>A0A1I4D9X2</accession>
<evidence type="ECO:0000313" key="2">
    <source>
        <dbReference type="Proteomes" id="UP000198755"/>
    </source>
</evidence>
<gene>
    <name evidence="1" type="ORF">SAMN05444581_1412</name>
</gene>
<evidence type="ECO:0000313" key="1">
    <source>
        <dbReference type="EMBL" id="SFK88926.1"/>
    </source>
</evidence>
<evidence type="ECO:0008006" key="3">
    <source>
        <dbReference type="Google" id="ProtNLM"/>
    </source>
</evidence>
<reference evidence="1 2" key="1">
    <citation type="submission" date="2016-10" db="EMBL/GenBank/DDBJ databases">
        <authorList>
            <person name="de Groot N.N."/>
        </authorList>
    </citation>
    <scope>NUCLEOTIDE SEQUENCE [LARGE SCALE GENOMIC DNA]</scope>
    <source>
        <strain evidence="1 2">NE2</strain>
    </source>
</reference>
<dbReference type="EMBL" id="FOSN01000041">
    <property type="protein sequence ID" value="SFK88926.1"/>
    <property type="molecule type" value="Genomic_DNA"/>
</dbReference>
<organism evidence="1 2">
    <name type="scientific">Methylocapsa palsarum</name>
    <dbReference type="NCBI Taxonomy" id="1612308"/>
    <lineage>
        <taxon>Bacteria</taxon>
        <taxon>Pseudomonadati</taxon>
        <taxon>Pseudomonadota</taxon>
        <taxon>Alphaproteobacteria</taxon>
        <taxon>Hyphomicrobiales</taxon>
        <taxon>Beijerinckiaceae</taxon>
        <taxon>Methylocapsa</taxon>
    </lineage>
</organism>
<dbReference type="InterPro" id="IPR021322">
    <property type="entry name" value="DUF2924"/>
</dbReference>